<gene>
    <name evidence="2" type="ORF">EHQ24_11140</name>
</gene>
<keyword evidence="1" id="KW-0732">Signal</keyword>
<dbReference type="AlphaFoldDB" id="A0A4R9I8R3"/>
<keyword evidence="3" id="KW-1185">Reference proteome</keyword>
<accession>A0A4R9I8R3</accession>
<dbReference type="EMBL" id="RQFK01000026">
    <property type="protein sequence ID" value="TGK81839.1"/>
    <property type="molecule type" value="Genomic_DNA"/>
</dbReference>
<evidence type="ECO:0000313" key="3">
    <source>
        <dbReference type="Proteomes" id="UP000298009"/>
    </source>
</evidence>
<reference evidence="2" key="1">
    <citation type="journal article" date="2019" name="PLoS Negl. Trop. Dis.">
        <title>Revisiting the worldwide diversity of Leptospira species in the environment.</title>
        <authorList>
            <person name="Vincent A.T."/>
            <person name="Schiettekatte O."/>
            <person name="Bourhy P."/>
            <person name="Veyrier F.J."/>
            <person name="Picardeau M."/>
        </authorList>
    </citation>
    <scope>NUCLEOTIDE SEQUENCE [LARGE SCALE GENOMIC DNA]</scope>
    <source>
        <strain evidence="2">201800287</strain>
    </source>
</reference>
<protein>
    <recommendedName>
        <fullName evidence="4">Porin</fullName>
    </recommendedName>
</protein>
<feature type="chain" id="PRO_5020228674" description="Porin" evidence="1">
    <location>
        <begin position="26"/>
        <end position="273"/>
    </location>
</feature>
<sequence>MKNIIIISLVFFVSVVSLYSQPTSANTGFAHPLQVEPVAVYTKIRGNVGYWDKNFNGVKEINKNINVEGEYKFSESFSVISSIGRTEYSQTDSAKEITWDRWNGGIKYGKIFDNGSSQFLIGGGLRIYDKKRNAEFREKENPDFYLIRPNFGLGYKRGIFQIMSEFRFQTETNRHGKESSLEEFKRYYQVGIAPSFAIADSVRIFTELEYREPLDKTADKNLRYFNFYPGISMSTESLGTFSFSFLLGVLPKADNAMDRGVRFSYFYFFDTSQ</sequence>
<evidence type="ECO:0000256" key="1">
    <source>
        <dbReference type="SAM" id="SignalP"/>
    </source>
</evidence>
<organism evidence="2 3">
    <name type="scientific">Leptospira noumeaensis</name>
    <dbReference type="NCBI Taxonomy" id="2484964"/>
    <lineage>
        <taxon>Bacteria</taxon>
        <taxon>Pseudomonadati</taxon>
        <taxon>Spirochaetota</taxon>
        <taxon>Spirochaetia</taxon>
        <taxon>Leptospirales</taxon>
        <taxon>Leptospiraceae</taxon>
        <taxon>Leptospira</taxon>
    </lineage>
</organism>
<proteinExistence type="predicted"/>
<name>A0A4R9I8R3_9LEPT</name>
<feature type="signal peptide" evidence="1">
    <location>
        <begin position="1"/>
        <end position="25"/>
    </location>
</feature>
<evidence type="ECO:0000313" key="2">
    <source>
        <dbReference type="EMBL" id="TGK81839.1"/>
    </source>
</evidence>
<comment type="caution">
    <text evidence="2">The sequence shown here is derived from an EMBL/GenBank/DDBJ whole genome shotgun (WGS) entry which is preliminary data.</text>
</comment>
<dbReference type="Proteomes" id="UP000298009">
    <property type="component" value="Unassembled WGS sequence"/>
</dbReference>
<dbReference type="RefSeq" id="WP_135601700.1">
    <property type="nucleotide sequence ID" value="NZ_RQFK01000026.1"/>
</dbReference>
<dbReference type="OrthoDB" id="321511at2"/>
<evidence type="ECO:0008006" key="4">
    <source>
        <dbReference type="Google" id="ProtNLM"/>
    </source>
</evidence>